<dbReference type="PANTHER" id="PTHR10285">
    <property type="entry name" value="URIDINE KINASE"/>
    <property type="match status" value="1"/>
</dbReference>
<evidence type="ECO:0000256" key="5">
    <source>
        <dbReference type="ARBA" id="ARBA00022567"/>
    </source>
</evidence>
<keyword evidence="7" id="KW-0547">Nucleotide-binding</keyword>
<sequence length="480" mass="55513">MEEEPVAILVSGLARSFNEHLYAFLKQLPPNYHLFLSFARSDTKDHFINTAPAIDYLLENPNVKLIIIDSEIPPMTPGLSEREQNVIIYWHRLQKLFANIPGHYTRIFRCRPDIKLQMTIPQFIAHLSAPFEDHTVYIPTGFDIFNEQFKASDCVNDQVAYGSYAAMRTYCQMYWYLKSAPPIISEQQLYSHLTINGLNIMRTDMPYKLVLSQCFTIAICGDSGAGKTTLSKLIQDVLPFEQTLLFETDRYHKWERGAEQYSTITHLNPNANHLEKLSSDTFKLCLGEDVHTIDYDHSTGKFTEPKYIKPNKFMLFCGLHTLHKEALNDIYNLKIYLDTDTYLKQQWKIQRDVAVRGADPSTVLETMKLREPDFLTYIKPQQDAADIIIHLYAKDADTTTIHAAATIKRHLSPSVHNKLLPFLRESPIESANDTIHYKFREQVAHTEFFVHLKANNCNLKIPNDNYEGIIQYLIISLLWK</sequence>
<evidence type="ECO:0000256" key="8">
    <source>
        <dbReference type="ARBA" id="ARBA00022777"/>
    </source>
</evidence>
<dbReference type="GO" id="GO:0019253">
    <property type="term" value="P:reductive pentose-phosphate cycle"/>
    <property type="evidence" value="ECO:0007669"/>
    <property type="project" value="UniProtKB-KW"/>
</dbReference>
<evidence type="ECO:0000256" key="2">
    <source>
        <dbReference type="ARBA" id="ARBA00009719"/>
    </source>
</evidence>
<feature type="domain" description="Phosphoribulokinase/uridine kinase" evidence="12">
    <location>
        <begin position="217"/>
        <end position="391"/>
    </location>
</feature>
<dbReference type="AlphaFoldDB" id="A0A6C0LMJ9"/>
<comment type="similarity">
    <text evidence="2">Belongs to the phosphoribulokinase family.</text>
</comment>
<dbReference type="GO" id="GO:0008974">
    <property type="term" value="F:phosphoribulokinase activity"/>
    <property type="evidence" value="ECO:0007669"/>
    <property type="project" value="UniProtKB-EC"/>
</dbReference>
<evidence type="ECO:0000259" key="12">
    <source>
        <dbReference type="Pfam" id="PF00485"/>
    </source>
</evidence>
<dbReference type="Gene3D" id="3.40.50.300">
    <property type="entry name" value="P-loop containing nucleotide triphosphate hydrolases"/>
    <property type="match status" value="1"/>
</dbReference>
<evidence type="ECO:0000256" key="3">
    <source>
        <dbReference type="ARBA" id="ARBA00012042"/>
    </source>
</evidence>
<evidence type="ECO:0000256" key="4">
    <source>
        <dbReference type="ARBA" id="ARBA00022531"/>
    </source>
</evidence>
<evidence type="ECO:0000256" key="7">
    <source>
        <dbReference type="ARBA" id="ARBA00022741"/>
    </source>
</evidence>
<dbReference type="InterPro" id="IPR006082">
    <property type="entry name" value="PRK"/>
</dbReference>
<evidence type="ECO:0000256" key="9">
    <source>
        <dbReference type="ARBA" id="ARBA00022840"/>
    </source>
</evidence>
<reference evidence="13" key="1">
    <citation type="journal article" date="2020" name="Nature">
        <title>Giant virus diversity and host interactions through global metagenomics.</title>
        <authorList>
            <person name="Schulz F."/>
            <person name="Roux S."/>
            <person name="Paez-Espino D."/>
            <person name="Jungbluth S."/>
            <person name="Walsh D.A."/>
            <person name="Denef V.J."/>
            <person name="McMahon K.D."/>
            <person name="Konstantinidis K.T."/>
            <person name="Eloe-Fadrosh E.A."/>
            <person name="Kyrpides N.C."/>
            <person name="Woyke T."/>
        </authorList>
    </citation>
    <scope>NUCLEOTIDE SEQUENCE</scope>
    <source>
        <strain evidence="13">GVMAG-M-3300027963-41</strain>
    </source>
</reference>
<dbReference type="InterPro" id="IPR027417">
    <property type="entry name" value="P-loop_NTPase"/>
</dbReference>
<dbReference type="EC" id="2.7.1.19" evidence="3"/>
<accession>A0A6C0LMJ9</accession>
<evidence type="ECO:0000256" key="1">
    <source>
        <dbReference type="ARBA" id="ARBA00005215"/>
    </source>
</evidence>
<dbReference type="Pfam" id="PF00485">
    <property type="entry name" value="PRK"/>
    <property type="match status" value="1"/>
</dbReference>
<keyword evidence="9" id="KW-0067">ATP-binding</keyword>
<dbReference type="PRINTS" id="PR00478">
    <property type="entry name" value="PHRIBLKINASE"/>
</dbReference>
<name>A0A6C0LMJ9_9ZZZZ</name>
<keyword evidence="4" id="KW-0602">Photosynthesis</keyword>
<evidence type="ECO:0000313" key="13">
    <source>
        <dbReference type="EMBL" id="QHU31757.1"/>
    </source>
</evidence>
<keyword evidence="6" id="KW-0808">Transferase</keyword>
<proteinExistence type="inferred from homology"/>
<dbReference type="GO" id="GO:0005524">
    <property type="term" value="F:ATP binding"/>
    <property type="evidence" value="ECO:0007669"/>
    <property type="project" value="UniProtKB-KW"/>
</dbReference>
<keyword evidence="8" id="KW-0418">Kinase</keyword>
<protein>
    <recommendedName>
        <fullName evidence="3">phosphoribulokinase</fullName>
        <ecNumber evidence="3">2.7.1.19</ecNumber>
    </recommendedName>
    <alternativeName>
        <fullName evidence="10">Phosphopentokinase</fullName>
    </alternativeName>
</protein>
<comment type="catalytic activity">
    <reaction evidence="11">
        <text>D-ribulose 5-phosphate + ATP = D-ribulose 1,5-bisphosphate + ADP + H(+)</text>
        <dbReference type="Rhea" id="RHEA:19365"/>
        <dbReference type="ChEBI" id="CHEBI:15378"/>
        <dbReference type="ChEBI" id="CHEBI:30616"/>
        <dbReference type="ChEBI" id="CHEBI:57870"/>
        <dbReference type="ChEBI" id="CHEBI:58121"/>
        <dbReference type="ChEBI" id="CHEBI:456216"/>
        <dbReference type="EC" id="2.7.1.19"/>
    </reaction>
</comment>
<evidence type="ECO:0000256" key="11">
    <source>
        <dbReference type="ARBA" id="ARBA00047663"/>
    </source>
</evidence>
<dbReference type="EMBL" id="MN740532">
    <property type="protein sequence ID" value="QHU31757.1"/>
    <property type="molecule type" value="Genomic_DNA"/>
</dbReference>
<comment type="pathway">
    <text evidence="1">Carbohydrate biosynthesis; Calvin cycle.</text>
</comment>
<keyword evidence="5" id="KW-0113">Calvin cycle</keyword>
<dbReference type="SUPFAM" id="SSF52540">
    <property type="entry name" value="P-loop containing nucleoside triphosphate hydrolases"/>
    <property type="match status" value="1"/>
</dbReference>
<evidence type="ECO:0000256" key="10">
    <source>
        <dbReference type="ARBA" id="ARBA00031382"/>
    </source>
</evidence>
<dbReference type="InterPro" id="IPR006083">
    <property type="entry name" value="PRK/URK"/>
</dbReference>
<evidence type="ECO:0000256" key="6">
    <source>
        <dbReference type="ARBA" id="ARBA00022679"/>
    </source>
</evidence>
<organism evidence="13">
    <name type="scientific">viral metagenome</name>
    <dbReference type="NCBI Taxonomy" id="1070528"/>
    <lineage>
        <taxon>unclassified sequences</taxon>
        <taxon>metagenomes</taxon>
        <taxon>organismal metagenomes</taxon>
    </lineage>
</organism>